<organism evidence="1 2">
    <name type="scientific">Persicitalea jodogahamensis</name>
    <dbReference type="NCBI Taxonomy" id="402147"/>
    <lineage>
        <taxon>Bacteria</taxon>
        <taxon>Pseudomonadati</taxon>
        <taxon>Bacteroidota</taxon>
        <taxon>Cytophagia</taxon>
        <taxon>Cytophagales</taxon>
        <taxon>Spirosomataceae</taxon>
        <taxon>Persicitalea</taxon>
    </lineage>
</organism>
<reference evidence="1 2" key="1">
    <citation type="journal article" date="2014" name="Int. J. Syst. Evol. Microbiol.">
        <title>Complete genome sequence of Corynebacterium casei LMG S-19264T (=DSM 44701T), isolated from a smear-ripened cheese.</title>
        <authorList>
            <consortium name="US DOE Joint Genome Institute (JGI-PGF)"/>
            <person name="Walter F."/>
            <person name="Albersmeier A."/>
            <person name="Kalinowski J."/>
            <person name="Ruckert C."/>
        </authorList>
    </citation>
    <scope>NUCLEOTIDE SEQUENCE [LARGE SCALE GENOMIC DNA]</scope>
    <source>
        <strain evidence="1 2">KCTC 12866</strain>
    </source>
</reference>
<proteinExistence type="predicted"/>
<dbReference type="EMBL" id="BMXF01000001">
    <property type="protein sequence ID" value="GHB57167.1"/>
    <property type="molecule type" value="Genomic_DNA"/>
</dbReference>
<accession>A0A8J3G7N7</accession>
<evidence type="ECO:0000313" key="1">
    <source>
        <dbReference type="EMBL" id="GHB57167.1"/>
    </source>
</evidence>
<gene>
    <name evidence="1" type="ORF">GCM10007390_08230</name>
</gene>
<protein>
    <recommendedName>
        <fullName evidence="3">Carbohydrate-binding domain-containing protein</fullName>
    </recommendedName>
</protein>
<evidence type="ECO:0008006" key="3">
    <source>
        <dbReference type="Google" id="ProtNLM"/>
    </source>
</evidence>
<dbReference type="Gene3D" id="2.60.40.1190">
    <property type="match status" value="1"/>
</dbReference>
<sequence length="215" mass="24860">MHNYEIILPDRNWVSLPQKHFREAGDGTEAPQETLVRLRHDGKQLSVEFECYGDRYWRQNTYEENNAPLWKQEVFEIFIARGDATPTHYLELEINPNDALFVGRVHNPGQTNQGIELTMVPPEETGIAYGVTRTTSNAWWGELHIPFALIDSADEQDSAGIYRINFYRIVLLESQTNPDWECSPENSSFQCWSPTMSGDTPSFHRPERFGILRLL</sequence>
<keyword evidence="2" id="KW-1185">Reference proteome</keyword>
<dbReference type="AlphaFoldDB" id="A0A8J3G7N7"/>
<dbReference type="SUPFAM" id="SSF49344">
    <property type="entry name" value="CBD9-like"/>
    <property type="match status" value="1"/>
</dbReference>
<dbReference type="CDD" id="cd09620">
    <property type="entry name" value="CBM9_like_3"/>
    <property type="match status" value="1"/>
</dbReference>
<comment type="caution">
    <text evidence="1">The sequence shown here is derived from an EMBL/GenBank/DDBJ whole genome shotgun (WGS) entry which is preliminary data.</text>
</comment>
<dbReference type="Proteomes" id="UP000598271">
    <property type="component" value="Unassembled WGS sequence"/>
</dbReference>
<name>A0A8J3G7N7_9BACT</name>
<evidence type="ECO:0000313" key="2">
    <source>
        <dbReference type="Proteomes" id="UP000598271"/>
    </source>
</evidence>
<dbReference type="RefSeq" id="WP_189563068.1">
    <property type="nucleotide sequence ID" value="NZ_BMXF01000001.1"/>
</dbReference>